<evidence type="ECO:0000256" key="1">
    <source>
        <dbReference type="ARBA" id="ARBA00004651"/>
    </source>
</evidence>
<accession>A0ABP3TGD2</accession>
<evidence type="ECO:0000313" key="8">
    <source>
        <dbReference type="Proteomes" id="UP001499915"/>
    </source>
</evidence>
<evidence type="ECO:0000256" key="3">
    <source>
        <dbReference type="ARBA" id="ARBA00022692"/>
    </source>
</evidence>
<comment type="subcellular location">
    <subcellularLocation>
        <location evidence="1">Cell membrane</location>
        <topology evidence="1">Multi-pass membrane protein</topology>
    </subcellularLocation>
</comment>
<proteinExistence type="predicted"/>
<evidence type="ECO:0000256" key="5">
    <source>
        <dbReference type="ARBA" id="ARBA00023136"/>
    </source>
</evidence>
<keyword evidence="5 6" id="KW-0472">Membrane</keyword>
<evidence type="ECO:0000256" key="2">
    <source>
        <dbReference type="ARBA" id="ARBA00022475"/>
    </source>
</evidence>
<reference evidence="8" key="1">
    <citation type="journal article" date="2019" name="Int. J. Syst. Evol. Microbiol.">
        <title>The Global Catalogue of Microorganisms (GCM) 10K type strain sequencing project: providing services to taxonomists for standard genome sequencing and annotation.</title>
        <authorList>
            <consortium name="The Broad Institute Genomics Platform"/>
            <consortium name="The Broad Institute Genome Sequencing Center for Infectious Disease"/>
            <person name="Wu L."/>
            <person name="Ma J."/>
        </authorList>
    </citation>
    <scope>NUCLEOTIDE SEQUENCE [LARGE SCALE GENOMIC DNA]</scope>
    <source>
        <strain evidence="8">JCM 15134</strain>
    </source>
</reference>
<dbReference type="Proteomes" id="UP001499915">
    <property type="component" value="Unassembled WGS sequence"/>
</dbReference>
<dbReference type="Pfam" id="PF01810">
    <property type="entry name" value="LysE"/>
    <property type="match status" value="1"/>
</dbReference>
<dbReference type="InterPro" id="IPR001123">
    <property type="entry name" value="LeuE-type"/>
</dbReference>
<feature type="transmembrane region" description="Helical" evidence="6">
    <location>
        <begin position="147"/>
        <end position="172"/>
    </location>
</feature>
<dbReference type="EMBL" id="BAAAET010000005">
    <property type="protein sequence ID" value="GAA0700349.1"/>
    <property type="molecule type" value="Genomic_DNA"/>
</dbReference>
<keyword evidence="4 6" id="KW-1133">Transmembrane helix</keyword>
<gene>
    <name evidence="7" type="ORF">GCM10009104_31620</name>
</gene>
<dbReference type="PANTHER" id="PTHR30086">
    <property type="entry name" value="ARGININE EXPORTER PROTEIN ARGO"/>
    <property type="match status" value="1"/>
</dbReference>
<protein>
    <submittedName>
        <fullName evidence="7">LysE family transporter</fullName>
    </submittedName>
</protein>
<dbReference type="PIRSF" id="PIRSF006324">
    <property type="entry name" value="LeuE"/>
    <property type="match status" value="1"/>
</dbReference>
<keyword evidence="3 6" id="KW-0812">Transmembrane</keyword>
<feature type="transmembrane region" description="Helical" evidence="6">
    <location>
        <begin position="72"/>
        <end position="89"/>
    </location>
</feature>
<dbReference type="PANTHER" id="PTHR30086:SF21">
    <property type="entry name" value="TRANSPORT PROTEIN"/>
    <property type="match status" value="1"/>
</dbReference>
<dbReference type="RefSeq" id="WP_343808218.1">
    <property type="nucleotide sequence ID" value="NZ_BAAAET010000005.1"/>
</dbReference>
<comment type="caution">
    <text evidence="7">The sequence shown here is derived from an EMBL/GenBank/DDBJ whole genome shotgun (WGS) entry which is preliminary data.</text>
</comment>
<feature type="transmembrane region" description="Helical" evidence="6">
    <location>
        <begin position="184"/>
        <end position="205"/>
    </location>
</feature>
<feature type="transmembrane region" description="Helical" evidence="6">
    <location>
        <begin position="115"/>
        <end position="141"/>
    </location>
</feature>
<evidence type="ECO:0000256" key="4">
    <source>
        <dbReference type="ARBA" id="ARBA00022989"/>
    </source>
</evidence>
<keyword evidence="8" id="KW-1185">Reference proteome</keyword>
<evidence type="ECO:0000313" key="7">
    <source>
        <dbReference type="EMBL" id="GAA0700349.1"/>
    </source>
</evidence>
<organism evidence="7 8">
    <name type="scientific">Marinobacterium maritimum</name>
    <dbReference type="NCBI Taxonomy" id="500162"/>
    <lineage>
        <taxon>Bacteria</taxon>
        <taxon>Pseudomonadati</taxon>
        <taxon>Pseudomonadota</taxon>
        <taxon>Gammaproteobacteria</taxon>
        <taxon>Oceanospirillales</taxon>
        <taxon>Oceanospirillaceae</taxon>
        <taxon>Marinobacterium</taxon>
    </lineage>
</organism>
<name>A0ABP3TGD2_9GAMM</name>
<feature type="transmembrane region" description="Helical" evidence="6">
    <location>
        <begin position="39"/>
        <end position="60"/>
    </location>
</feature>
<keyword evidence="2" id="KW-1003">Cell membrane</keyword>
<evidence type="ECO:0000256" key="6">
    <source>
        <dbReference type="SAM" id="Phobius"/>
    </source>
</evidence>
<sequence length="210" mass="22785">MDLLSALMTVTLVHLLAAASPGPDFVMVSQQSLTQGRRAGVLCSLGIALGLSVHIIYSSLGMAAMVSHSVEILAMLKYLAAAYLIWLGIKGLRSKASAQGDEAHRAVKPQSTSRLIAMGFVCNALNPKAPLYFLSLFTLVISPNSPLWQIALLGFWMMLLQFGWFSLVAFLLSRPQVRRKVQRVAHWIDRALGSVMLAFGMGLLISESKG</sequence>